<dbReference type="EMBL" id="JBBUKT010000005">
    <property type="protein sequence ID" value="MEK7951935.1"/>
    <property type="molecule type" value="Genomic_DNA"/>
</dbReference>
<name>A0ABU9AX07_9BACT</name>
<dbReference type="Gene3D" id="1.10.150.20">
    <property type="entry name" value="5' to 3' exonuclease, C-terminal subdomain"/>
    <property type="match status" value="1"/>
</dbReference>
<feature type="transmembrane region" description="Helical" evidence="2">
    <location>
        <begin position="349"/>
        <end position="370"/>
    </location>
</feature>
<keyword evidence="2" id="KW-0812">Transmembrane</keyword>
<evidence type="ECO:0000256" key="2">
    <source>
        <dbReference type="SAM" id="Phobius"/>
    </source>
</evidence>
<keyword evidence="2" id="KW-1133">Transmembrane helix</keyword>
<evidence type="ECO:0000259" key="3">
    <source>
        <dbReference type="Pfam" id="PF14229"/>
    </source>
</evidence>
<evidence type="ECO:0000256" key="1">
    <source>
        <dbReference type="SAM" id="MobiDB-lite"/>
    </source>
</evidence>
<feature type="region of interest" description="Disordered" evidence="1">
    <location>
        <begin position="71"/>
        <end position="144"/>
    </location>
</feature>
<evidence type="ECO:0000313" key="5">
    <source>
        <dbReference type="Proteomes" id="UP001371305"/>
    </source>
</evidence>
<evidence type="ECO:0000313" key="4">
    <source>
        <dbReference type="EMBL" id="MEK7951935.1"/>
    </source>
</evidence>
<gene>
    <name evidence="4" type="ORF">WKV53_15575</name>
</gene>
<sequence length="430" mass="46738">MAKLIDIEGIGPDDAELLEATGWTDAHALAKADPEVLTREVAAANEMLKIVPRTPERRKIERWIAAAARAVDPDAQKSSRSRLPVAVAAEPLPDRPRRKRGAERRARAATSLQTVQEELSLPTEEPVEEEPELAPTAEEDSSGEAALAAVAGPVNFEADPDVAEMLAVAPFALPIPARQLAERGIAPSEIGVAPLLNRALGDLDVRVYVEKSTRKDLPGAPATNRRANATAAVQVADVGFSMGRRGFDVGKIRTIEDAQGEAPPVRASSGPATPQEERINILRTPLEKTNRGRKPSSRFFIRGVLHDRPLRVWFGGLITVLLQLMVPVAIIAAPLLILSDQKPEDFAWVPAWIIAFPLAVPVLGILYAFVSSGAKCRVCAQRMYVPKHCLKNRKAHHLPLLGYIGAVALHVMVFKWFNCTFCGTSIRIKK</sequence>
<organism evidence="4 5">
    <name type="scientific">Luteolibacter soli</name>
    <dbReference type="NCBI Taxonomy" id="3135280"/>
    <lineage>
        <taxon>Bacteria</taxon>
        <taxon>Pseudomonadati</taxon>
        <taxon>Verrucomicrobiota</taxon>
        <taxon>Verrucomicrobiia</taxon>
        <taxon>Verrucomicrobiales</taxon>
        <taxon>Verrucomicrobiaceae</taxon>
        <taxon>Luteolibacter</taxon>
    </lineage>
</organism>
<dbReference type="Proteomes" id="UP001371305">
    <property type="component" value="Unassembled WGS sequence"/>
</dbReference>
<dbReference type="Pfam" id="PF14229">
    <property type="entry name" value="DUF4332"/>
    <property type="match status" value="1"/>
</dbReference>
<keyword evidence="5" id="KW-1185">Reference proteome</keyword>
<reference evidence="4 5" key="1">
    <citation type="submission" date="2024-04" db="EMBL/GenBank/DDBJ databases">
        <title>Luteolibacter sp. isolated from soil.</title>
        <authorList>
            <person name="An J."/>
        </authorList>
    </citation>
    <scope>NUCLEOTIDE SEQUENCE [LARGE SCALE GENOMIC DNA]</scope>
    <source>
        <strain evidence="4 5">Y139</strain>
    </source>
</reference>
<proteinExistence type="predicted"/>
<feature type="transmembrane region" description="Helical" evidence="2">
    <location>
        <begin position="312"/>
        <end position="337"/>
    </location>
</feature>
<protein>
    <submittedName>
        <fullName evidence="4">DUF4332 domain-containing protein</fullName>
    </submittedName>
</protein>
<keyword evidence="2" id="KW-0472">Membrane</keyword>
<comment type="caution">
    <text evidence="4">The sequence shown here is derived from an EMBL/GenBank/DDBJ whole genome shotgun (WGS) entry which is preliminary data.</text>
</comment>
<feature type="compositionally biased region" description="Acidic residues" evidence="1">
    <location>
        <begin position="125"/>
        <end position="142"/>
    </location>
</feature>
<dbReference type="InterPro" id="IPR025567">
    <property type="entry name" value="DUF4332"/>
</dbReference>
<feature type="transmembrane region" description="Helical" evidence="2">
    <location>
        <begin position="400"/>
        <end position="417"/>
    </location>
</feature>
<feature type="domain" description="DUF4332" evidence="3">
    <location>
        <begin position="1"/>
        <end position="68"/>
    </location>
</feature>
<dbReference type="RefSeq" id="WP_341405694.1">
    <property type="nucleotide sequence ID" value="NZ_JBBUKT010000005.1"/>
</dbReference>
<accession>A0ABU9AX07</accession>